<gene>
    <name evidence="6" type="ORF">ABB55_21180</name>
</gene>
<keyword evidence="3 4" id="KW-0472">Membrane</keyword>
<feature type="transmembrane region" description="Helical" evidence="4">
    <location>
        <begin position="143"/>
        <end position="163"/>
    </location>
</feature>
<keyword evidence="1 4" id="KW-0812">Transmembrane</keyword>
<feature type="transmembrane region" description="Helical" evidence="4">
    <location>
        <begin position="48"/>
        <end position="69"/>
    </location>
</feature>
<evidence type="ECO:0000313" key="7">
    <source>
        <dbReference type="Proteomes" id="UP000048984"/>
    </source>
</evidence>
<feature type="transmembrane region" description="Helical" evidence="4">
    <location>
        <begin position="108"/>
        <end position="131"/>
    </location>
</feature>
<feature type="transmembrane region" description="Helical" evidence="4">
    <location>
        <begin position="288"/>
        <end position="309"/>
    </location>
</feature>
<feature type="transmembrane region" description="Helical" evidence="4">
    <location>
        <begin position="348"/>
        <end position="371"/>
    </location>
</feature>
<dbReference type="PANTHER" id="PTHR23539:SF1">
    <property type="entry name" value="MAJOR FACILITATOR SUPERFAMILY (MFS) PROFILE DOMAIN-CONTAINING PROTEIN"/>
    <property type="match status" value="1"/>
</dbReference>
<feature type="transmembrane region" description="Helical" evidence="4">
    <location>
        <begin position="377"/>
        <end position="397"/>
    </location>
</feature>
<evidence type="ECO:0000313" key="6">
    <source>
        <dbReference type="EMBL" id="KPL54419.1"/>
    </source>
</evidence>
<feature type="transmembrane region" description="Helical" evidence="4">
    <location>
        <begin position="169"/>
        <end position="187"/>
    </location>
</feature>
<protein>
    <submittedName>
        <fullName evidence="6">MFS transporter</fullName>
    </submittedName>
</protein>
<evidence type="ECO:0000256" key="3">
    <source>
        <dbReference type="ARBA" id="ARBA00023136"/>
    </source>
</evidence>
<dbReference type="PROSITE" id="PS50850">
    <property type="entry name" value="MFS"/>
    <property type="match status" value="1"/>
</dbReference>
<dbReference type="Proteomes" id="UP000048984">
    <property type="component" value="Unassembled WGS sequence"/>
</dbReference>
<dbReference type="InterPro" id="IPR011701">
    <property type="entry name" value="MFS"/>
</dbReference>
<evidence type="ECO:0000256" key="2">
    <source>
        <dbReference type="ARBA" id="ARBA00022989"/>
    </source>
</evidence>
<keyword evidence="2 4" id="KW-1133">Transmembrane helix</keyword>
<dbReference type="STRING" id="665126.ABB55_21180"/>
<dbReference type="Gene3D" id="1.20.1250.20">
    <property type="entry name" value="MFS general substrate transporter like domains"/>
    <property type="match status" value="2"/>
</dbReference>
<evidence type="ECO:0000256" key="1">
    <source>
        <dbReference type="ARBA" id="ARBA00022692"/>
    </source>
</evidence>
<dbReference type="Pfam" id="PF07690">
    <property type="entry name" value="MFS_1"/>
    <property type="match status" value="1"/>
</dbReference>
<feature type="transmembrane region" description="Helical" evidence="4">
    <location>
        <begin position="256"/>
        <end position="276"/>
    </location>
</feature>
<comment type="caution">
    <text evidence="6">The sequence shown here is derived from an EMBL/GenBank/DDBJ whole genome shotgun (WGS) entry which is preliminary data.</text>
</comment>
<feature type="transmembrane region" description="Helical" evidence="4">
    <location>
        <begin position="315"/>
        <end position="336"/>
    </location>
</feature>
<dbReference type="AlphaFoldDB" id="A0A0P6W5E3"/>
<dbReference type="InterPro" id="IPR036259">
    <property type="entry name" value="MFS_trans_sf"/>
</dbReference>
<dbReference type="SUPFAM" id="SSF103473">
    <property type="entry name" value="MFS general substrate transporter"/>
    <property type="match status" value="1"/>
</dbReference>
<name>A0A0P6W5E3_9HYPH</name>
<proteinExistence type="predicted"/>
<feature type="domain" description="Major facilitator superfamily (MFS) profile" evidence="5">
    <location>
        <begin position="1"/>
        <end position="403"/>
    </location>
</feature>
<sequence>MIGLLAGPVAAPASLLILVNFLLADVRDGLGPFLGIFLIEKGWTPDKIGLVMSVGGFAGMIATTPLGILADATKAKRAVVVVCAVLVTAASLAMLLLPSFAVVTGAQVATGIAGAAIAPAIASLTLGIVGQTGLAHQLGRNEAANHAGNVLAAVLAGVFGAAYGLTAVFVLMGGMAIGSIVATLAIPPGSIDHAVARGLEPNPAGETGEPPRLGVLLQSRPLALLAVTLALFHLGNAALLPLLGQQAASRDMGMDAATYTAATIVIAQLTMVPMALGAARMAERHGYWLVLACALFALPIRALLAGIWVDPWAVLPVQMLDGVGAGLLGVAVPGLVARILRGTGHVNAGLGLVMTVQGIGAALSPAVAGAIATRYGFPAAFLTLGVFALIGLALWAAGRSFSGLRAEGVA</sequence>
<keyword evidence="7" id="KW-1185">Reference proteome</keyword>
<reference evidence="6 7" key="1">
    <citation type="submission" date="2015-09" db="EMBL/GenBank/DDBJ databases">
        <authorList>
            <person name="Jackson K.R."/>
            <person name="Lunt B.L."/>
            <person name="Fisher J.N.B."/>
            <person name="Gardner A.V."/>
            <person name="Bailey M.E."/>
            <person name="Deus L.M."/>
            <person name="Earl A.S."/>
            <person name="Gibby P.D."/>
            <person name="Hartmann K.A."/>
            <person name="Liu J.E."/>
            <person name="Manci A.M."/>
            <person name="Nielsen D.A."/>
            <person name="Solomon M.B."/>
            <person name="Breakwell D.P."/>
            <person name="Burnett S.H."/>
            <person name="Grose J.H."/>
        </authorList>
    </citation>
    <scope>NUCLEOTIDE SEQUENCE [LARGE SCALE GENOMIC DNA]</scope>
    <source>
        <strain evidence="6 7">16</strain>
    </source>
</reference>
<accession>A0A0P6W5E3</accession>
<feature type="transmembrane region" description="Helical" evidence="4">
    <location>
        <begin position="78"/>
        <end position="102"/>
    </location>
</feature>
<feature type="transmembrane region" description="Helical" evidence="4">
    <location>
        <begin position="222"/>
        <end position="244"/>
    </location>
</feature>
<dbReference type="InterPro" id="IPR020846">
    <property type="entry name" value="MFS_dom"/>
</dbReference>
<evidence type="ECO:0000256" key="4">
    <source>
        <dbReference type="SAM" id="Phobius"/>
    </source>
</evidence>
<dbReference type="EMBL" id="LJYW01000001">
    <property type="protein sequence ID" value="KPL54419.1"/>
    <property type="molecule type" value="Genomic_DNA"/>
</dbReference>
<dbReference type="PANTHER" id="PTHR23539">
    <property type="entry name" value="MFS TRANSPORTER"/>
    <property type="match status" value="1"/>
</dbReference>
<organism evidence="6 7">
    <name type="scientific">Prosthecodimorpha hirschii</name>
    <dbReference type="NCBI Taxonomy" id="665126"/>
    <lineage>
        <taxon>Bacteria</taxon>
        <taxon>Pseudomonadati</taxon>
        <taxon>Pseudomonadota</taxon>
        <taxon>Alphaproteobacteria</taxon>
        <taxon>Hyphomicrobiales</taxon>
        <taxon>Ancalomicrobiaceae</taxon>
        <taxon>Prosthecodimorpha</taxon>
    </lineage>
</organism>
<evidence type="ECO:0000259" key="5">
    <source>
        <dbReference type="PROSITE" id="PS50850"/>
    </source>
</evidence>
<dbReference type="RefSeq" id="WP_054360586.1">
    <property type="nucleotide sequence ID" value="NZ_LJYW01000001.1"/>
</dbReference>
<dbReference type="GO" id="GO:0022857">
    <property type="term" value="F:transmembrane transporter activity"/>
    <property type="evidence" value="ECO:0007669"/>
    <property type="project" value="InterPro"/>
</dbReference>
<reference evidence="6 7" key="2">
    <citation type="submission" date="2015-10" db="EMBL/GenBank/DDBJ databases">
        <title>Draft Genome Sequence of Prosthecomicrobium hirschii ATCC 27832.</title>
        <authorList>
            <person name="Daniel J."/>
            <person name="Givan S.A."/>
            <person name="Brun Y.V."/>
            <person name="Brown P.J."/>
        </authorList>
    </citation>
    <scope>NUCLEOTIDE SEQUENCE [LARGE SCALE GENOMIC DNA]</scope>
    <source>
        <strain evidence="6 7">16</strain>
    </source>
</reference>